<dbReference type="GO" id="GO:0015360">
    <property type="term" value="F:acetate:proton symporter activity"/>
    <property type="evidence" value="ECO:0007669"/>
    <property type="project" value="TreeGrafter"/>
</dbReference>
<comment type="caution">
    <text evidence="7">The sequence shown here is derived from an EMBL/GenBank/DDBJ whole genome shotgun (WGS) entry which is preliminary data.</text>
</comment>
<comment type="similarity">
    <text evidence="2">Belongs to the acetate uptake transporter (AceTr) (TC 2.A.96) family.</text>
</comment>
<accession>A0A0M0EFB9</accession>
<dbReference type="NCBIfam" id="NF038013">
    <property type="entry name" value="AceTr_1"/>
    <property type="match status" value="1"/>
</dbReference>
<dbReference type="AlphaFoldDB" id="A0A0M0EFB9"/>
<feature type="transmembrane region" description="Helical" evidence="6">
    <location>
        <begin position="69"/>
        <end position="90"/>
    </location>
</feature>
<evidence type="ECO:0000313" key="7">
    <source>
        <dbReference type="EMBL" id="KON63656.1"/>
    </source>
</evidence>
<keyword evidence="3 6" id="KW-0812">Transmembrane</keyword>
<feature type="transmembrane region" description="Helical" evidence="6">
    <location>
        <begin position="102"/>
        <end position="120"/>
    </location>
</feature>
<dbReference type="GO" id="GO:0071422">
    <property type="term" value="P:succinate transmembrane transport"/>
    <property type="evidence" value="ECO:0007669"/>
    <property type="project" value="TreeGrafter"/>
</dbReference>
<feature type="transmembrane region" description="Helical" evidence="6">
    <location>
        <begin position="127"/>
        <end position="146"/>
    </location>
</feature>
<evidence type="ECO:0000313" key="8">
    <source>
        <dbReference type="Proteomes" id="UP000037566"/>
    </source>
</evidence>
<dbReference type="EMBL" id="LHUQ01000023">
    <property type="protein sequence ID" value="KON63656.1"/>
    <property type="molecule type" value="Genomic_DNA"/>
</dbReference>
<keyword evidence="4 6" id="KW-1133">Transmembrane helix</keyword>
<keyword evidence="5 6" id="KW-0472">Membrane</keyword>
<evidence type="ECO:0000256" key="2">
    <source>
        <dbReference type="ARBA" id="ARBA00005587"/>
    </source>
</evidence>
<proteinExistence type="inferred from homology"/>
<dbReference type="InterPro" id="IPR000791">
    <property type="entry name" value="Gpr1/Fun34/SatP-like"/>
</dbReference>
<dbReference type="InterPro" id="IPR047623">
    <property type="entry name" value="SatP"/>
</dbReference>
<organism evidence="7 8">
    <name type="scientific">Komagataeibacter europaeus</name>
    <name type="common">Gluconacetobacter europaeus</name>
    <dbReference type="NCBI Taxonomy" id="33995"/>
    <lineage>
        <taxon>Bacteria</taxon>
        <taxon>Pseudomonadati</taxon>
        <taxon>Pseudomonadota</taxon>
        <taxon>Alphaproteobacteria</taxon>
        <taxon>Acetobacterales</taxon>
        <taxon>Acetobacteraceae</taxon>
        <taxon>Komagataeibacter</taxon>
    </lineage>
</organism>
<feature type="transmembrane region" description="Helical" evidence="6">
    <location>
        <begin position="32"/>
        <end position="57"/>
    </location>
</feature>
<sequence length="205" mass="21741">MAPNHANASPAPLGLMGFGMTTVLLNLHNAQIVPMGSAIMAMGLIFGGMTQFIAGALEYGNRNTFGMTAFMAYGAFWISLAVLLFLPHWGLAPESSPALMGSYMWVWALFTAIMAVGSLTASRMHQVVFFSLTLLFVLLGCAEISGRPMLGIVAGYDGLLCGLSAIYLAASEIFEIQFGHAVLPVGLPHAPGEIPHKDDLVVHIS</sequence>
<evidence type="ECO:0000256" key="4">
    <source>
        <dbReference type="ARBA" id="ARBA00022989"/>
    </source>
</evidence>
<evidence type="ECO:0000256" key="5">
    <source>
        <dbReference type="ARBA" id="ARBA00023136"/>
    </source>
</evidence>
<evidence type="ECO:0000256" key="1">
    <source>
        <dbReference type="ARBA" id="ARBA00004141"/>
    </source>
</evidence>
<dbReference type="Pfam" id="PF01184">
    <property type="entry name" value="Gpr1_Fun34_YaaH"/>
    <property type="match status" value="1"/>
</dbReference>
<dbReference type="Proteomes" id="UP000037566">
    <property type="component" value="Unassembled WGS sequence"/>
</dbReference>
<dbReference type="PANTHER" id="PTHR30178">
    <property type="entry name" value="INNER MEMBRANE PROTEIN YAAH"/>
    <property type="match status" value="1"/>
</dbReference>
<keyword evidence="8" id="KW-1185">Reference proteome</keyword>
<protein>
    <submittedName>
        <fullName evidence="7">Succinate-acetate/proton symporter SatP</fullName>
    </submittedName>
</protein>
<comment type="subcellular location">
    <subcellularLocation>
        <location evidence="1">Membrane</location>
        <topology evidence="1">Multi-pass membrane protein</topology>
    </subcellularLocation>
</comment>
<dbReference type="GO" id="GO:0005886">
    <property type="term" value="C:plasma membrane"/>
    <property type="evidence" value="ECO:0007669"/>
    <property type="project" value="TreeGrafter"/>
</dbReference>
<dbReference type="PANTHER" id="PTHR30178:SF3">
    <property type="entry name" value="SUCCINATE-ACETATE_PROTON SYMPORTER SATP"/>
    <property type="match status" value="1"/>
</dbReference>
<evidence type="ECO:0000256" key="6">
    <source>
        <dbReference type="SAM" id="Phobius"/>
    </source>
</evidence>
<reference evidence="7" key="1">
    <citation type="submission" date="2015-08" db="EMBL/GenBank/DDBJ databases">
        <title>Draft genome sequence of Komagataeibacter europaeus CECT 8546 a cellulose producer strain from vinegar produced by the traditional method.</title>
        <authorList>
            <person name="Poehlein A."/>
            <person name="Valera M.J."/>
            <person name="Haack F.S."/>
            <person name="Mas A."/>
            <person name="Daniel R."/>
            <person name="Streit W.R."/>
            <person name="Mateo E."/>
        </authorList>
    </citation>
    <scope>NUCLEOTIDE SEQUENCE [LARGE SCALE GENOMIC DNA]</scope>
    <source>
        <strain evidence="7">CECT 8546</strain>
    </source>
</reference>
<evidence type="ECO:0000256" key="3">
    <source>
        <dbReference type="ARBA" id="ARBA00022692"/>
    </source>
</evidence>
<gene>
    <name evidence="7" type="primary">satP</name>
    <name evidence="7" type="ORF">KOEU_28190</name>
</gene>
<name>A0A0M0EFB9_KOMEU</name>
<dbReference type="PATRIC" id="fig|33995.3.peg.3127"/>